<evidence type="ECO:0000313" key="12">
    <source>
        <dbReference type="Proteomes" id="UP000800041"/>
    </source>
</evidence>
<dbReference type="GO" id="GO:0031201">
    <property type="term" value="C:SNARE complex"/>
    <property type="evidence" value="ECO:0007669"/>
    <property type="project" value="TreeGrafter"/>
</dbReference>
<reference evidence="11" key="1">
    <citation type="journal article" date="2020" name="Stud. Mycol.">
        <title>101 Dothideomycetes genomes: a test case for predicting lifestyles and emergence of pathogens.</title>
        <authorList>
            <person name="Haridas S."/>
            <person name="Albert R."/>
            <person name="Binder M."/>
            <person name="Bloem J."/>
            <person name="Labutti K."/>
            <person name="Salamov A."/>
            <person name="Andreopoulos B."/>
            <person name="Baker S."/>
            <person name="Barry K."/>
            <person name="Bills G."/>
            <person name="Bluhm B."/>
            <person name="Cannon C."/>
            <person name="Castanera R."/>
            <person name="Culley D."/>
            <person name="Daum C."/>
            <person name="Ezra D."/>
            <person name="Gonzalez J."/>
            <person name="Henrissat B."/>
            <person name="Kuo A."/>
            <person name="Liang C."/>
            <person name="Lipzen A."/>
            <person name="Lutzoni F."/>
            <person name="Magnuson J."/>
            <person name="Mondo S."/>
            <person name="Nolan M."/>
            <person name="Ohm R."/>
            <person name="Pangilinan J."/>
            <person name="Park H.-J."/>
            <person name="Ramirez L."/>
            <person name="Alfaro M."/>
            <person name="Sun H."/>
            <person name="Tritt A."/>
            <person name="Yoshinaga Y."/>
            <person name="Zwiers L.-H."/>
            <person name="Turgeon B."/>
            <person name="Goodwin S."/>
            <person name="Spatafora J."/>
            <person name="Crous P."/>
            <person name="Grigoriev I."/>
        </authorList>
    </citation>
    <scope>NUCLEOTIDE SEQUENCE</scope>
    <source>
        <strain evidence="11">CBS 113979</strain>
    </source>
</reference>
<keyword evidence="6" id="KW-1133">Transmembrane helix</keyword>
<accession>A0A6G1GNW0</accession>
<dbReference type="EMBL" id="ML977182">
    <property type="protein sequence ID" value="KAF1982611.1"/>
    <property type="molecule type" value="Genomic_DNA"/>
</dbReference>
<evidence type="ECO:0000256" key="1">
    <source>
        <dbReference type="ARBA" id="ARBA00004211"/>
    </source>
</evidence>
<proteinExistence type="inferred from homology"/>
<name>A0A6G1GNW0_9PEZI</name>
<dbReference type="OrthoDB" id="342981at2759"/>
<dbReference type="Proteomes" id="UP000800041">
    <property type="component" value="Unassembled WGS sequence"/>
</dbReference>
<evidence type="ECO:0000256" key="9">
    <source>
        <dbReference type="SAM" id="MobiDB-lite"/>
    </source>
</evidence>
<dbReference type="AlphaFoldDB" id="A0A6G1GNW0"/>
<evidence type="ECO:0000256" key="6">
    <source>
        <dbReference type="ARBA" id="ARBA00022989"/>
    </source>
</evidence>
<evidence type="ECO:0000256" key="8">
    <source>
        <dbReference type="ARBA" id="ARBA00023136"/>
    </source>
</evidence>
<dbReference type="Gene3D" id="1.20.5.110">
    <property type="match status" value="1"/>
</dbReference>
<dbReference type="GO" id="GO:0005783">
    <property type="term" value="C:endoplasmic reticulum"/>
    <property type="evidence" value="ECO:0007669"/>
    <property type="project" value="TreeGrafter"/>
</dbReference>
<sequence>MDLTPTFSDLLVSHNGTALRRFVFQIEDLNEFLKEAYRINAHITELSSYLHRIRAPYLSTTRPSARRKPTTSSSKENDPLTDPQRAEIDASTRQLLHTLSNAITSLASAESTRLEAEKALWLKSHPEARLSALGRWAAGGGATKKAPVEEEEDARREGVKVCRENVIWFLRQRLRMAGEVWRGMAAVRLERETERNKSVLFKAKGGGGAGAAPAAMGGGDGGFGGRGEANGGVRGTQGMRVEEMDRGGGGGGGGGIDLSDEQMQLFAKENQDMLKHYEDTLEQVQTAQASILEISSLQTTLAENLTLQNAQIDYLVADSYQTHENVGSGNKELKRASERKSTARMVFYSTCGLCAFLVVWDLLI</sequence>
<evidence type="ECO:0000313" key="11">
    <source>
        <dbReference type="EMBL" id="KAF1982611.1"/>
    </source>
</evidence>
<comment type="similarity">
    <text evidence="2">Belongs to the syntaxin family.</text>
</comment>
<dbReference type="SUPFAM" id="SSF58038">
    <property type="entry name" value="SNARE fusion complex"/>
    <property type="match status" value="1"/>
</dbReference>
<gene>
    <name evidence="11" type="ORF">K402DRAFT_339982</name>
</gene>
<dbReference type="PANTHER" id="PTHR15959:SF0">
    <property type="entry name" value="SYNTAXIN-18"/>
    <property type="match status" value="1"/>
</dbReference>
<organism evidence="11 12">
    <name type="scientific">Aulographum hederae CBS 113979</name>
    <dbReference type="NCBI Taxonomy" id="1176131"/>
    <lineage>
        <taxon>Eukaryota</taxon>
        <taxon>Fungi</taxon>
        <taxon>Dikarya</taxon>
        <taxon>Ascomycota</taxon>
        <taxon>Pezizomycotina</taxon>
        <taxon>Dothideomycetes</taxon>
        <taxon>Pleosporomycetidae</taxon>
        <taxon>Aulographales</taxon>
        <taxon>Aulographaceae</taxon>
    </lineage>
</organism>
<evidence type="ECO:0000256" key="5">
    <source>
        <dbReference type="ARBA" id="ARBA00022927"/>
    </source>
</evidence>
<evidence type="ECO:0000256" key="2">
    <source>
        <dbReference type="ARBA" id="ARBA00009063"/>
    </source>
</evidence>
<keyword evidence="3" id="KW-0813">Transport</keyword>
<dbReference type="InterPro" id="IPR019529">
    <property type="entry name" value="Syntaxin-18_N"/>
</dbReference>
<dbReference type="Pfam" id="PF10496">
    <property type="entry name" value="Syntaxin-18_N"/>
    <property type="match status" value="1"/>
</dbReference>
<feature type="domain" description="T-SNARE coiled-coil homology" evidence="10">
    <location>
        <begin position="274"/>
        <end position="336"/>
    </location>
</feature>
<evidence type="ECO:0000259" key="10">
    <source>
        <dbReference type="PROSITE" id="PS50192"/>
    </source>
</evidence>
<keyword evidence="5" id="KW-0653">Protein transport</keyword>
<dbReference type="PROSITE" id="PS50192">
    <property type="entry name" value="T_SNARE"/>
    <property type="match status" value="1"/>
</dbReference>
<dbReference type="InterPro" id="IPR000727">
    <property type="entry name" value="T_SNARE_dom"/>
</dbReference>
<keyword evidence="12" id="KW-1185">Reference proteome</keyword>
<dbReference type="GO" id="GO:0015031">
    <property type="term" value="P:protein transport"/>
    <property type="evidence" value="ECO:0007669"/>
    <property type="project" value="UniProtKB-KW"/>
</dbReference>
<keyword evidence="8" id="KW-0472">Membrane</keyword>
<dbReference type="SMART" id="SM00397">
    <property type="entry name" value="t_SNARE"/>
    <property type="match status" value="1"/>
</dbReference>
<comment type="subcellular location">
    <subcellularLocation>
        <location evidence="1">Membrane</location>
        <topology evidence="1">Single-pass type IV membrane protein</topology>
    </subcellularLocation>
</comment>
<dbReference type="PANTHER" id="PTHR15959">
    <property type="entry name" value="SYNTAXIN-18"/>
    <property type="match status" value="1"/>
</dbReference>
<dbReference type="GO" id="GO:0006890">
    <property type="term" value="P:retrograde vesicle-mediated transport, Golgi to endoplasmic reticulum"/>
    <property type="evidence" value="ECO:0007669"/>
    <property type="project" value="TreeGrafter"/>
</dbReference>
<evidence type="ECO:0000256" key="7">
    <source>
        <dbReference type="ARBA" id="ARBA00023054"/>
    </source>
</evidence>
<keyword evidence="7" id="KW-0175">Coiled coil</keyword>
<evidence type="ECO:0000256" key="3">
    <source>
        <dbReference type="ARBA" id="ARBA00022448"/>
    </source>
</evidence>
<protein>
    <recommendedName>
        <fullName evidence="10">t-SNARE coiled-coil homology domain-containing protein</fullName>
    </recommendedName>
</protein>
<keyword evidence="4" id="KW-0812">Transmembrane</keyword>
<feature type="region of interest" description="Disordered" evidence="9">
    <location>
        <begin position="60"/>
        <end position="84"/>
    </location>
</feature>
<evidence type="ECO:0000256" key="4">
    <source>
        <dbReference type="ARBA" id="ARBA00022692"/>
    </source>
</evidence>